<feature type="transmembrane region" description="Helical" evidence="1">
    <location>
        <begin position="29"/>
        <end position="51"/>
    </location>
</feature>
<dbReference type="Pfam" id="PF09835">
    <property type="entry name" value="DUF2062"/>
    <property type="match status" value="1"/>
</dbReference>
<dbReference type="EMBL" id="CP076361">
    <property type="protein sequence ID" value="QWK89445.1"/>
    <property type="molecule type" value="Genomic_DNA"/>
</dbReference>
<dbReference type="PANTHER" id="PTHR40547:SF1">
    <property type="entry name" value="SLL0298 PROTEIN"/>
    <property type="match status" value="1"/>
</dbReference>
<dbReference type="RefSeq" id="WP_215504791.1">
    <property type="nucleotide sequence ID" value="NZ_CP076361.1"/>
</dbReference>
<proteinExistence type="predicted"/>
<reference evidence="3" key="1">
    <citation type="submission" date="2021-06" db="EMBL/GenBank/DDBJ databases">
        <title>Direct submission.</title>
        <authorList>
            <person name="Lee C.-S."/>
            <person name="Jin L."/>
        </authorList>
    </citation>
    <scope>NUCLEOTIDE SEQUENCE</scope>
    <source>
        <strain evidence="3">Con5</strain>
    </source>
</reference>
<keyword evidence="1" id="KW-0472">Membrane</keyword>
<evidence type="ECO:0000259" key="2">
    <source>
        <dbReference type="Pfam" id="PF09835"/>
    </source>
</evidence>
<protein>
    <submittedName>
        <fullName evidence="3">DUF2062 domain-containing protein</fullName>
    </submittedName>
</protein>
<keyword evidence="1" id="KW-0812">Transmembrane</keyword>
<gene>
    <name evidence="3" type="ORF">KM031_11360</name>
</gene>
<evidence type="ECO:0000256" key="1">
    <source>
        <dbReference type="SAM" id="Phobius"/>
    </source>
</evidence>
<feature type="transmembrane region" description="Helical" evidence="1">
    <location>
        <begin position="63"/>
        <end position="84"/>
    </location>
</feature>
<accession>A0A975P4A2</accession>
<keyword evidence="4" id="KW-1185">Reference proteome</keyword>
<sequence length="199" mass="21648">MVMPEGGWLRALSYMRHRLLRIPDAPHRIARGIGCGIFVSFLPLFGLHFFLAAGAAWLIRGNVVAALLGTAFGNPVTFPLIAVVSVELGHLLLGTGVDGVPALQILTAFAQAGDEVLRNIWAIFSPEPTQWQRLSRFFFGLFIPYLVGGILPGLACAFAGYCLSLPIIGAVQTLRRKRMRDRAERLREAAAARQDGPQA</sequence>
<dbReference type="PANTHER" id="PTHR40547">
    <property type="entry name" value="SLL0298 PROTEIN"/>
    <property type="match status" value="1"/>
</dbReference>
<dbReference type="InterPro" id="IPR018639">
    <property type="entry name" value="DUF2062"/>
</dbReference>
<evidence type="ECO:0000313" key="3">
    <source>
        <dbReference type="EMBL" id="QWK89445.1"/>
    </source>
</evidence>
<dbReference type="KEGG" id="gfu:KM031_11360"/>
<dbReference type="AlphaFoldDB" id="A0A975P4A2"/>
<organism evidence="3 4">
    <name type="scientific">Gemmobacter fulvus</name>
    <dbReference type="NCBI Taxonomy" id="2840474"/>
    <lineage>
        <taxon>Bacteria</taxon>
        <taxon>Pseudomonadati</taxon>
        <taxon>Pseudomonadota</taxon>
        <taxon>Alphaproteobacteria</taxon>
        <taxon>Rhodobacterales</taxon>
        <taxon>Paracoccaceae</taxon>
        <taxon>Gemmobacter</taxon>
    </lineage>
</organism>
<keyword evidence="1" id="KW-1133">Transmembrane helix</keyword>
<feature type="domain" description="DUF2062" evidence="2">
    <location>
        <begin position="9"/>
        <end position="176"/>
    </location>
</feature>
<name>A0A975P4A2_9RHOB</name>
<feature type="transmembrane region" description="Helical" evidence="1">
    <location>
        <begin position="142"/>
        <end position="171"/>
    </location>
</feature>
<evidence type="ECO:0000313" key="4">
    <source>
        <dbReference type="Proteomes" id="UP000679352"/>
    </source>
</evidence>
<dbReference type="Proteomes" id="UP000679352">
    <property type="component" value="Chromosome"/>
</dbReference>